<dbReference type="SUPFAM" id="SSF63380">
    <property type="entry name" value="Riboflavin synthase domain-like"/>
    <property type="match status" value="1"/>
</dbReference>
<dbReference type="SUPFAM" id="SSF52343">
    <property type="entry name" value="Ferredoxin reductase-like, C-terminal NADP-linked domain"/>
    <property type="match status" value="1"/>
</dbReference>
<dbReference type="InterPro" id="IPR013112">
    <property type="entry name" value="FAD-bd_8"/>
</dbReference>
<gene>
    <name evidence="7" type="ORF">FE840_012195</name>
</gene>
<evidence type="ECO:0000256" key="4">
    <source>
        <dbReference type="ARBA" id="ARBA00023136"/>
    </source>
</evidence>
<dbReference type="InterPro" id="IPR017927">
    <property type="entry name" value="FAD-bd_FR_type"/>
</dbReference>
<dbReference type="InterPro" id="IPR013130">
    <property type="entry name" value="Fe3_Rdtase_TM_dom"/>
</dbReference>
<organism evidence="7 8">
    <name type="scientific">Peteryoungia desertarenae</name>
    <dbReference type="NCBI Taxonomy" id="1813451"/>
    <lineage>
        <taxon>Bacteria</taxon>
        <taxon>Pseudomonadati</taxon>
        <taxon>Pseudomonadota</taxon>
        <taxon>Alphaproteobacteria</taxon>
        <taxon>Hyphomicrobiales</taxon>
        <taxon>Rhizobiaceae</taxon>
        <taxon>Peteryoungia</taxon>
    </lineage>
</organism>
<feature type="transmembrane region" description="Helical" evidence="5">
    <location>
        <begin position="25"/>
        <end position="46"/>
    </location>
</feature>
<dbReference type="Gene3D" id="3.40.50.80">
    <property type="entry name" value="Nucleotide-binding domain of ferredoxin-NADP reductase (FNR) module"/>
    <property type="match status" value="1"/>
</dbReference>
<reference evidence="7 8" key="1">
    <citation type="submission" date="2020-06" db="EMBL/GenBank/DDBJ databases">
        <title>Genome sequence of Rhizobium sp strain ADMK78.</title>
        <authorList>
            <person name="Rahi P."/>
        </authorList>
    </citation>
    <scope>NUCLEOTIDE SEQUENCE [LARGE SCALE GENOMIC DNA]</scope>
    <source>
        <strain evidence="7 8">ADMK78</strain>
    </source>
</reference>
<accession>A0ABX6QP22</accession>
<evidence type="ECO:0000256" key="2">
    <source>
        <dbReference type="ARBA" id="ARBA00022692"/>
    </source>
</evidence>
<evidence type="ECO:0000256" key="1">
    <source>
        <dbReference type="ARBA" id="ARBA00004141"/>
    </source>
</evidence>
<dbReference type="Proteomes" id="UP000308530">
    <property type="component" value="Chromosome"/>
</dbReference>
<dbReference type="InterPro" id="IPR050415">
    <property type="entry name" value="MRET"/>
</dbReference>
<evidence type="ECO:0000259" key="6">
    <source>
        <dbReference type="PROSITE" id="PS51384"/>
    </source>
</evidence>
<feature type="transmembrane region" description="Helical" evidence="5">
    <location>
        <begin position="474"/>
        <end position="494"/>
    </location>
</feature>
<sequence>MTETVTDTAIVQSARASTGLTKLPAGFLAAIYILFCSLPLLLALTARVSPSDPWEKAAAALGMVALAAMAIQFVTSGRFEIVSGRMGIDKIMAFHKVAAWWVLIAAVLHPLAYVAPTFIEDTKLGQERLVAYLTLPHYRTGVIAWAAIVTLVLSSALRNVLPWPYEVWRAIHIILGLVAIGGGLHHAITTGRFASLGLTQSYWWLITAAIIAVIAILYGYRWLKLHKKPWRLASVTRRADRLWELDIQPADGTPQLDYHAGQFVWMTEGSRRFPLFDHPFSIADSPNRPGISLIVKEVGDFTRDIGKLKPDTPIGIDGPYGEFSLEAHPSDAVLLVAGGVGIAPIMGILRDMVARRDSRPVRLAYAVGAVPNFACVDEIEAAAAGLDLRHLLIAEEATEEWQGAVGRLDRTRLESLLEGLDLNRTVALMCGPGPMVSAVSDTLLDVGMPMENVIYERFDYSGGAASRQDRRRSLAFIGVGSVLAAAVGSFTLALS</sequence>
<feature type="transmembrane region" description="Helical" evidence="5">
    <location>
        <begin position="99"/>
        <end position="119"/>
    </location>
</feature>
<evidence type="ECO:0000256" key="5">
    <source>
        <dbReference type="SAM" id="Phobius"/>
    </source>
</evidence>
<evidence type="ECO:0000313" key="7">
    <source>
        <dbReference type="EMBL" id="QLF70239.1"/>
    </source>
</evidence>
<dbReference type="Gene3D" id="2.40.30.10">
    <property type="entry name" value="Translation factors"/>
    <property type="match status" value="1"/>
</dbReference>
<feature type="transmembrane region" description="Helical" evidence="5">
    <location>
        <begin position="167"/>
        <end position="189"/>
    </location>
</feature>
<evidence type="ECO:0000256" key="3">
    <source>
        <dbReference type="ARBA" id="ARBA00022989"/>
    </source>
</evidence>
<dbReference type="InterPro" id="IPR039261">
    <property type="entry name" value="FNR_nucleotide-bd"/>
</dbReference>
<dbReference type="InterPro" id="IPR001433">
    <property type="entry name" value="OxRdtase_FAD/NAD-bd"/>
</dbReference>
<dbReference type="PANTHER" id="PTHR47354:SF5">
    <property type="entry name" value="PROTEIN RFBI"/>
    <property type="match status" value="1"/>
</dbReference>
<dbReference type="PROSITE" id="PS51384">
    <property type="entry name" value="FAD_FR"/>
    <property type="match status" value="1"/>
</dbReference>
<dbReference type="Pfam" id="PF08022">
    <property type="entry name" value="FAD_binding_8"/>
    <property type="match status" value="1"/>
</dbReference>
<dbReference type="PRINTS" id="PR00410">
    <property type="entry name" value="PHEHYDRXLASE"/>
</dbReference>
<dbReference type="EMBL" id="CP058350">
    <property type="protein sequence ID" value="QLF70239.1"/>
    <property type="molecule type" value="Genomic_DNA"/>
</dbReference>
<keyword evidence="2 5" id="KW-0812">Transmembrane</keyword>
<evidence type="ECO:0000313" key="8">
    <source>
        <dbReference type="Proteomes" id="UP000308530"/>
    </source>
</evidence>
<dbReference type="PANTHER" id="PTHR47354">
    <property type="entry name" value="NADH OXIDOREDUCTASE HCR"/>
    <property type="match status" value="1"/>
</dbReference>
<keyword evidence="8" id="KW-1185">Reference proteome</keyword>
<feature type="transmembrane region" description="Helical" evidence="5">
    <location>
        <begin position="140"/>
        <end position="161"/>
    </location>
</feature>
<dbReference type="RefSeq" id="WP_138289003.1">
    <property type="nucleotide sequence ID" value="NZ_CP058350.1"/>
</dbReference>
<dbReference type="Pfam" id="PF01794">
    <property type="entry name" value="Ferric_reduct"/>
    <property type="match status" value="1"/>
</dbReference>
<name>A0ABX6QP22_9HYPH</name>
<dbReference type="Pfam" id="PF00175">
    <property type="entry name" value="NAD_binding_1"/>
    <property type="match status" value="1"/>
</dbReference>
<comment type="subcellular location">
    <subcellularLocation>
        <location evidence="1">Membrane</location>
        <topology evidence="1">Multi-pass membrane protein</topology>
    </subcellularLocation>
</comment>
<keyword evidence="3 5" id="KW-1133">Transmembrane helix</keyword>
<proteinExistence type="predicted"/>
<protein>
    <submittedName>
        <fullName evidence="7">Ferric reductase-like transmembrane domain-containing protein</fullName>
    </submittedName>
</protein>
<feature type="domain" description="FAD-binding FR-type" evidence="6">
    <location>
        <begin position="225"/>
        <end position="326"/>
    </location>
</feature>
<feature type="transmembrane region" description="Helical" evidence="5">
    <location>
        <begin position="58"/>
        <end position="79"/>
    </location>
</feature>
<feature type="transmembrane region" description="Helical" evidence="5">
    <location>
        <begin position="201"/>
        <end position="220"/>
    </location>
</feature>
<keyword evidence="4 5" id="KW-0472">Membrane</keyword>
<dbReference type="InterPro" id="IPR017938">
    <property type="entry name" value="Riboflavin_synthase-like_b-brl"/>
</dbReference>